<feature type="non-terminal residue" evidence="1">
    <location>
        <position position="1"/>
    </location>
</feature>
<organism evidence="1 2">
    <name type="scientific">Trifolium medium</name>
    <dbReference type="NCBI Taxonomy" id="97028"/>
    <lineage>
        <taxon>Eukaryota</taxon>
        <taxon>Viridiplantae</taxon>
        <taxon>Streptophyta</taxon>
        <taxon>Embryophyta</taxon>
        <taxon>Tracheophyta</taxon>
        <taxon>Spermatophyta</taxon>
        <taxon>Magnoliopsida</taxon>
        <taxon>eudicotyledons</taxon>
        <taxon>Gunneridae</taxon>
        <taxon>Pentapetalae</taxon>
        <taxon>rosids</taxon>
        <taxon>fabids</taxon>
        <taxon>Fabales</taxon>
        <taxon>Fabaceae</taxon>
        <taxon>Papilionoideae</taxon>
        <taxon>50 kb inversion clade</taxon>
        <taxon>NPAAA clade</taxon>
        <taxon>Hologalegina</taxon>
        <taxon>IRL clade</taxon>
        <taxon>Trifolieae</taxon>
        <taxon>Trifolium</taxon>
    </lineage>
</organism>
<proteinExistence type="predicted"/>
<comment type="caution">
    <text evidence="1">The sequence shown here is derived from an EMBL/GenBank/DDBJ whole genome shotgun (WGS) entry which is preliminary data.</text>
</comment>
<evidence type="ECO:0000313" key="2">
    <source>
        <dbReference type="Proteomes" id="UP000265520"/>
    </source>
</evidence>
<name>A0A392TYW2_9FABA</name>
<evidence type="ECO:0000313" key="1">
    <source>
        <dbReference type="EMBL" id="MCI66068.1"/>
    </source>
</evidence>
<keyword evidence="2" id="KW-1185">Reference proteome</keyword>
<dbReference type="AlphaFoldDB" id="A0A392TYW2"/>
<dbReference type="EMBL" id="LXQA010687979">
    <property type="protein sequence ID" value="MCI66068.1"/>
    <property type="molecule type" value="Genomic_DNA"/>
</dbReference>
<dbReference type="Proteomes" id="UP000265520">
    <property type="component" value="Unassembled WGS sequence"/>
</dbReference>
<sequence>GGRGREGKYRVGVQGDGGGNCTSFRETEFVGLFSRVDPIRFARCGERDG</sequence>
<protein>
    <submittedName>
        <fullName evidence="1">Uncharacterized protein</fullName>
    </submittedName>
</protein>
<accession>A0A392TYW2</accession>
<reference evidence="1 2" key="1">
    <citation type="journal article" date="2018" name="Front. Plant Sci.">
        <title>Red Clover (Trifolium pratense) and Zigzag Clover (T. medium) - A Picture of Genomic Similarities and Differences.</title>
        <authorList>
            <person name="Dluhosova J."/>
            <person name="Istvanek J."/>
            <person name="Nedelnik J."/>
            <person name="Repkova J."/>
        </authorList>
    </citation>
    <scope>NUCLEOTIDE SEQUENCE [LARGE SCALE GENOMIC DNA]</scope>
    <source>
        <strain evidence="2">cv. 10/8</strain>
        <tissue evidence="1">Leaf</tissue>
    </source>
</reference>